<reference evidence="1" key="1">
    <citation type="submission" date="2022-10" db="EMBL/GenBank/DDBJ databases">
        <title>Genome Sequence of Xylaria curta.</title>
        <authorList>
            <person name="Buettner E."/>
        </authorList>
    </citation>
    <scope>NUCLEOTIDE SEQUENCE</scope>
    <source>
        <strain evidence="1">Babe10</strain>
    </source>
</reference>
<protein>
    <submittedName>
        <fullName evidence="1">Uncharacterized protein</fullName>
    </submittedName>
</protein>
<evidence type="ECO:0000313" key="1">
    <source>
        <dbReference type="EMBL" id="KAJ2979869.1"/>
    </source>
</evidence>
<organism evidence="1 2">
    <name type="scientific">Xylaria curta</name>
    <dbReference type="NCBI Taxonomy" id="42375"/>
    <lineage>
        <taxon>Eukaryota</taxon>
        <taxon>Fungi</taxon>
        <taxon>Dikarya</taxon>
        <taxon>Ascomycota</taxon>
        <taxon>Pezizomycotina</taxon>
        <taxon>Sordariomycetes</taxon>
        <taxon>Xylariomycetidae</taxon>
        <taxon>Xylariales</taxon>
        <taxon>Xylariaceae</taxon>
        <taxon>Xylaria</taxon>
    </lineage>
</organism>
<gene>
    <name evidence="1" type="ORF">NUW58_g7092</name>
</gene>
<evidence type="ECO:0000313" key="2">
    <source>
        <dbReference type="Proteomes" id="UP001143856"/>
    </source>
</evidence>
<dbReference type="EMBL" id="JAPDGR010001756">
    <property type="protein sequence ID" value="KAJ2979869.1"/>
    <property type="molecule type" value="Genomic_DNA"/>
</dbReference>
<sequence length="492" mass="55983">MPTSIGVAKEYCAMDLIPPEILLNILEYIDGPALSEMRLHDEPSLGLLVTKPNCSTALLKAAALVSRSWRSLVLPYLFRHVLWKPKVYSLSAFTLNPIPLLQFLAENQLAYRVATFTMIIDFYDPAVDNYQFAPQIRTADLEWLWDQLFSVIDPLRFTIVARPTTLAALFSRMVYLDDAWSFDIPYHIVSLARNSRQLHTKVDSDNTQCPTGPEARLSSTPAASSRPSRSATFSTPRSRTPNFCPLFTVRPWTSILLNEGSSTKVYRGYEWFLRRPPSILGALLGVEEYPNDPNAVPLIPHTVVDFNYIAIFPLSAHFETLIQHLPRIDRLFVQLTPKPGNGILERSDEMKYIDPADLWMERNTSYNFLMRELTFAASHQTNWRLLRVFESGDAADKEAWEMAVRYLEDSGVQDWKAEREGVFVKQVNDGQPLAWSDEVNGHVGGFANISDSNLLFVYSSYYSVKYQPGKTFYTTDTPFLEPIRVGRANERG</sequence>
<keyword evidence="2" id="KW-1185">Reference proteome</keyword>
<comment type="caution">
    <text evidence="1">The sequence shown here is derived from an EMBL/GenBank/DDBJ whole genome shotgun (WGS) entry which is preliminary data.</text>
</comment>
<name>A0ACC1NN68_9PEZI</name>
<accession>A0ACC1NN68</accession>
<proteinExistence type="predicted"/>
<dbReference type="Proteomes" id="UP001143856">
    <property type="component" value="Unassembled WGS sequence"/>
</dbReference>